<dbReference type="Proteomes" id="UP001162992">
    <property type="component" value="Chromosome 7"/>
</dbReference>
<organism evidence="1 2">
    <name type="scientific">Diphasiastrum complanatum</name>
    <name type="common">Issler's clubmoss</name>
    <name type="synonym">Lycopodium complanatum</name>
    <dbReference type="NCBI Taxonomy" id="34168"/>
    <lineage>
        <taxon>Eukaryota</taxon>
        <taxon>Viridiplantae</taxon>
        <taxon>Streptophyta</taxon>
        <taxon>Embryophyta</taxon>
        <taxon>Tracheophyta</taxon>
        <taxon>Lycopodiopsida</taxon>
        <taxon>Lycopodiales</taxon>
        <taxon>Lycopodiaceae</taxon>
        <taxon>Lycopodioideae</taxon>
        <taxon>Diphasiastrum</taxon>
    </lineage>
</organism>
<accession>A0ACC2D5J0</accession>
<evidence type="ECO:0000313" key="2">
    <source>
        <dbReference type="Proteomes" id="UP001162992"/>
    </source>
</evidence>
<comment type="caution">
    <text evidence="1">The sequence shown here is derived from an EMBL/GenBank/DDBJ whole genome shotgun (WGS) entry which is preliminary data.</text>
</comment>
<evidence type="ECO:0000313" key="1">
    <source>
        <dbReference type="EMBL" id="KAJ7549554.1"/>
    </source>
</evidence>
<dbReference type="EMBL" id="CM055098">
    <property type="protein sequence ID" value="KAJ7549554.1"/>
    <property type="molecule type" value="Genomic_DNA"/>
</dbReference>
<reference evidence="2" key="1">
    <citation type="journal article" date="2024" name="Proc. Natl. Acad. Sci. U.S.A.">
        <title>Extraordinary preservation of gene collinearity over three hundred million years revealed in homosporous lycophytes.</title>
        <authorList>
            <person name="Li C."/>
            <person name="Wickell D."/>
            <person name="Kuo L.Y."/>
            <person name="Chen X."/>
            <person name="Nie B."/>
            <person name="Liao X."/>
            <person name="Peng D."/>
            <person name="Ji J."/>
            <person name="Jenkins J."/>
            <person name="Williams M."/>
            <person name="Shu S."/>
            <person name="Plott C."/>
            <person name="Barry K."/>
            <person name="Rajasekar S."/>
            <person name="Grimwood J."/>
            <person name="Han X."/>
            <person name="Sun S."/>
            <person name="Hou Z."/>
            <person name="He W."/>
            <person name="Dai G."/>
            <person name="Sun C."/>
            <person name="Schmutz J."/>
            <person name="Leebens-Mack J.H."/>
            <person name="Li F.W."/>
            <person name="Wang L."/>
        </authorList>
    </citation>
    <scope>NUCLEOTIDE SEQUENCE [LARGE SCALE GENOMIC DNA]</scope>
    <source>
        <strain evidence="2">cv. PW_Plant_1</strain>
    </source>
</reference>
<gene>
    <name evidence="1" type="ORF">O6H91_07G058100</name>
</gene>
<keyword evidence="2" id="KW-1185">Reference proteome</keyword>
<sequence>MGKSDAGMIRKIFKVEPMADRSGYFFNLNVSNRLEQFEGRLSIPISRAEFAVIRSTVNYMIPHLMGWHVFIDPLQLDNTMLSEESSLNNASFLNDTIPEWAK</sequence>
<name>A0ACC2D5J0_DIPCM</name>
<proteinExistence type="predicted"/>
<protein>
    <submittedName>
        <fullName evidence="1">Uncharacterized protein</fullName>
    </submittedName>
</protein>